<keyword evidence="2" id="KW-1185">Reference proteome</keyword>
<dbReference type="AlphaFoldDB" id="A0A4R8ISI2"/>
<reference evidence="1 2" key="1">
    <citation type="submission" date="2019-03" db="EMBL/GenBank/DDBJ databases">
        <title>Genomic Encyclopedia of Type Strains, Phase IV (KMG-IV): sequencing the most valuable type-strain genomes for metagenomic binning, comparative biology and taxonomic classification.</title>
        <authorList>
            <person name="Goeker M."/>
        </authorList>
    </citation>
    <scope>NUCLEOTIDE SEQUENCE [LARGE SCALE GENOMIC DNA]</scope>
    <source>
        <strain evidence="1 2">DSM 16326</strain>
    </source>
</reference>
<dbReference type="InterPro" id="IPR014942">
    <property type="entry name" value="AbiEii"/>
</dbReference>
<evidence type="ECO:0000313" key="1">
    <source>
        <dbReference type="EMBL" id="TDY04002.1"/>
    </source>
</evidence>
<keyword evidence="1" id="KW-0808">Transferase</keyword>
<dbReference type="EMBL" id="SOQX01000001">
    <property type="protein sequence ID" value="TDY04002.1"/>
    <property type="molecule type" value="Genomic_DNA"/>
</dbReference>
<sequence length="305" mass="34526">MEPGSHYFNQVELLVRILPLVARQDCFALKGGTAINLFVRDLPRLSVDIDLTYLPVHLRDAALPEMDAALRALQLELEKLLPGVRVTGTALAGTRYYHKIVAQLDVIQVKIEVSPVMRGIVEPPILMETSAQTRQTFGYVKVPVVAFNDLYAGKLCAALSRQHPRDLFDVAILLRNEGLTDALLEVFLVYLACGNKPIAEMLAPIEYDLDRYFVDEFAGMTREPVSVAMLHQSRQQLITELNQRLTNTHKQFLLSLKRGEPEWGLLNRPGIEQLPAIQWKLHNIRNMSRQKHQAALARLEKVLYS</sequence>
<dbReference type="Gene3D" id="3.10.450.620">
    <property type="entry name" value="JHP933, nucleotidyltransferase-like core domain"/>
    <property type="match status" value="1"/>
</dbReference>
<dbReference type="Pfam" id="PF08843">
    <property type="entry name" value="AbiEii"/>
    <property type="match status" value="1"/>
</dbReference>
<gene>
    <name evidence="1" type="ORF">EDC23_0373</name>
</gene>
<accession>A0A4R8ISI2</accession>
<dbReference type="OrthoDB" id="1550603at2"/>
<organism evidence="1 2">
    <name type="scientific">Thiohalophilus thiocyanatoxydans</name>
    <dbReference type="NCBI Taxonomy" id="381308"/>
    <lineage>
        <taxon>Bacteria</taxon>
        <taxon>Pseudomonadati</taxon>
        <taxon>Pseudomonadota</taxon>
        <taxon>Gammaproteobacteria</taxon>
        <taxon>Thiohalomonadales</taxon>
        <taxon>Thiohalophilaceae</taxon>
        <taxon>Thiohalophilus</taxon>
    </lineage>
</organism>
<proteinExistence type="predicted"/>
<protein>
    <submittedName>
        <fullName evidence="1">Nucleotidyltransferase AbiEii toxin of type IV toxin-antitoxin system</fullName>
    </submittedName>
</protein>
<comment type="caution">
    <text evidence="1">The sequence shown here is derived from an EMBL/GenBank/DDBJ whole genome shotgun (WGS) entry which is preliminary data.</text>
</comment>
<dbReference type="Proteomes" id="UP000294914">
    <property type="component" value="Unassembled WGS sequence"/>
</dbReference>
<evidence type="ECO:0000313" key="2">
    <source>
        <dbReference type="Proteomes" id="UP000294914"/>
    </source>
</evidence>
<name>A0A4R8ISI2_9GAMM</name>
<dbReference type="GO" id="GO:0016740">
    <property type="term" value="F:transferase activity"/>
    <property type="evidence" value="ECO:0007669"/>
    <property type="project" value="UniProtKB-KW"/>
</dbReference>